<sequence>MPEVMEMEITESKFPFATIDTLEEVPEGTRYTFRVVGEPAIRGPLGRLLDAVMSAAFKRALVKSLAQLPAQIDAAVREKH</sequence>
<organism evidence="1 2">
    <name type="scientific">Mycobacterium paraffinicum</name>
    <dbReference type="NCBI Taxonomy" id="53378"/>
    <lineage>
        <taxon>Bacteria</taxon>
        <taxon>Bacillati</taxon>
        <taxon>Actinomycetota</taxon>
        <taxon>Actinomycetes</taxon>
        <taxon>Mycobacteriales</taxon>
        <taxon>Mycobacteriaceae</taxon>
        <taxon>Mycobacterium</taxon>
    </lineage>
</organism>
<accession>A0A1Q4HSS6</accession>
<dbReference type="AlphaFoldDB" id="A0A1Q4HSS6"/>
<evidence type="ECO:0000313" key="1">
    <source>
        <dbReference type="EMBL" id="OJZ72560.1"/>
    </source>
</evidence>
<reference evidence="1 2" key="1">
    <citation type="submission" date="2016-11" db="EMBL/GenBank/DDBJ databases">
        <title>Genome sequences of unsequenced Mycobacteria.</title>
        <authorList>
            <person name="Greninger A.L."/>
            <person name="Fang F."/>
            <person name="Jerome K.R."/>
        </authorList>
    </citation>
    <scope>NUCLEOTIDE SEQUENCE [LARGE SCALE GENOMIC DNA]</scope>
    <source>
        <strain evidence="1 2">M11</strain>
    </source>
</reference>
<dbReference type="SUPFAM" id="SSF55961">
    <property type="entry name" value="Bet v1-like"/>
    <property type="match status" value="1"/>
</dbReference>
<evidence type="ECO:0008006" key="3">
    <source>
        <dbReference type="Google" id="ProtNLM"/>
    </source>
</evidence>
<proteinExistence type="predicted"/>
<keyword evidence="2" id="KW-1185">Reference proteome</keyword>
<dbReference type="Proteomes" id="UP000186438">
    <property type="component" value="Unassembled WGS sequence"/>
</dbReference>
<protein>
    <recommendedName>
        <fullName evidence="3">Polyketide cyclase / dehydrase and lipid transport</fullName>
    </recommendedName>
</protein>
<name>A0A1Q4HSS6_9MYCO</name>
<dbReference type="EMBL" id="MPNT01000014">
    <property type="protein sequence ID" value="OJZ72560.1"/>
    <property type="molecule type" value="Genomic_DNA"/>
</dbReference>
<evidence type="ECO:0000313" key="2">
    <source>
        <dbReference type="Proteomes" id="UP000186438"/>
    </source>
</evidence>
<comment type="caution">
    <text evidence="1">The sequence shown here is derived from an EMBL/GenBank/DDBJ whole genome shotgun (WGS) entry which is preliminary data.</text>
</comment>
<gene>
    <name evidence="1" type="ORF">BRW65_15990</name>
</gene>